<protein>
    <submittedName>
        <fullName evidence="1">Tetratricopeptide repeat protein</fullName>
    </submittedName>
</protein>
<organism evidence="1 2">
    <name type="scientific">Metabacillus bambusae</name>
    <dbReference type="NCBI Taxonomy" id="2795218"/>
    <lineage>
        <taxon>Bacteria</taxon>
        <taxon>Bacillati</taxon>
        <taxon>Bacillota</taxon>
        <taxon>Bacilli</taxon>
        <taxon>Bacillales</taxon>
        <taxon>Bacillaceae</taxon>
        <taxon>Metabacillus</taxon>
    </lineage>
</organism>
<accession>A0ABS3N7W7</accession>
<proteinExistence type="predicted"/>
<name>A0ABS3N7W7_9BACI</name>
<comment type="caution">
    <text evidence="1">The sequence shown here is derived from an EMBL/GenBank/DDBJ whole genome shotgun (WGS) entry which is preliminary data.</text>
</comment>
<reference evidence="1 2" key="1">
    <citation type="submission" date="2021-03" db="EMBL/GenBank/DDBJ databases">
        <title>Whole genome sequence of Metabacillus bambusae BG109.</title>
        <authorList>
            <person name="Jeong J.W."/>
        </authorList>
    </citation>
    <scope>NUCLEOTIDE SEQUENCE [LARGE SCALE GENOMIC DNA]</scope>
    <source>
        <strain evidence="1 2">BG109</strain>
    </source>
</reference>
<keyword evidence="2" id="KW-1185">Reference proteome</keyword>
<dbReference type="EMBL" id="JAGDEL010000022">
    <property type="protein sequence ID" value="MBO1514354.1"/>
    <property type="molecule type" value="Genomic_DNA"/>
</dbReference>
<evidence type="ECO:0000313" key="2">
    <source>
        <dbReference type="Proteomes" id="UP000663981"/>
    </source>
</evidence>
<sequence>MIESSKSTLGVDNDFTAVCLYEMAKLKYENKQMKEAMDLFLEAYKTRKARIGSDNPVNKEMEIYI</sequence>
<gene>
    <name evidence="1" type="ORF">I7822_22270</name>
</gene>
<dbReference type="RefSeq" id="WP_207981274.1">
    <property type="nucleotide sequence ID" value="NZ_JAGDEL010000022.1"/>
</dbReference>
<evidence type="ECO:0000313" key="1">
    <source>
        <dbReference type="EMBL" id="MBO1514354.1"/>
    </source>
</evidence>
<dbReference type="Gene3D" id="1.25.40.10">
    <property type="entry name" value="Tetratricopeptide repeat domain"/>
    <property type="match status" value="1"/>
</dbReference>
<dbReference type="InterPro" id="IPR011990">
    <property type="entry name" value="TPR-like_helical_dom_sf"/>
</dbReference>
<dbReference type="Proteomes" id="UP000663981">
    <property type="component" value="Unassembled WGS sequence"/>
</dbReference>